<dbReference type="InterPro" id="IPR036390">
    <property type="entry name" value="WH_DNA-bd_sf"/>
</dbReference>
<dbReference type="Proteomes" id="UP000547209">
    <property type="component" value="Unassembled WGS sequence"/>
</dbReference>
<name>A0A7X0RTL7_9BACL</name>
<dbReference type="SMART" id="SM00418">
    <property type="entry name" value="HTH_ARSR"/>
    <property type="match status" value="1"/>
</dbReference>
<dbReference type="CDD" id="cd00090">
    <property type="entry name" value="HTH_ARSR"/>
    <property type="match status" value="1"/>
</dbReference>
<dbReference type="PANTHER" id="PTHR38600">
    <property type="entry name" value="TRANSCRIPTIONAL REGULATORY PROTEIN"/>
    <property type="match status" value="1"/>
</dbReference>
<protein>
    <submittedName>
        <fullName evidence="3">Helix-turn-helix domain-containing protein</fullName>
    </submittedName>
</protein>
<reference evidence="3 4" key="1">
    <citation type="submission" date="2020-08" db="EMBL/GenBank/DDBJ databases">
        <title>Cohnella phylogeny.</title>
        <authorList>
            <person name="Dunlap C."/>
        </authorList>
    </citation>
    <scope>NUCLEOTIDE SEQUENCE [LARGE SCALE GENOMIC DNA]</scope>
    <source>
        <strain evidence="3 4">DSM 28246</strain>
    </source>
</reference>
<feature type="domain" description="HTH arsR-type" evidence="2">
    <location>
        <begin position="11"/>
        <end position="81"/>
    </location>
</feature>
<keyword evidence="1" id="KW-0238">DNA-binding</keyword>
<dbReference type="GO" id="GO:0003700">
    <property type="term" value="F:DNA-binding transcription factor activity"/>
    <property type="evidence" value="ECO:0007669"/>
    <property type="project" value="InterPro"/>
</dbReference>
<keyword evidence="4" id="KW-1185">Reference proteome</keyword>
<evidence type="ECO:0000256" key="1">
    <source>
        <dbReference type="ARBA" id="ARBA00023125"/>
    </source>
</evidence>
<evidence type="ECO:0000313" key="4">
    <source>
        <dbReference type="Proteomes" id="UP000547209"/>
    </source>
</evidence>
<dbReference type="PANTHER" id="PTHR38600:SF1">
    <property type="entry name" value="TRANSCRIPTIONAL REGULATORY PROTEIN"/>
    <property type="match status" value="1"/>
</dbReference>
<evidence type="ECO:0000259" key="2">
    <source>
        <dbReference type="SMART" id="SM00418"/>
    </source>
</evidence>
<accession>A0A7X0RTL7</accession>
<gene>
    <name evidence="3" type="ORF">H7C19_22645</name>
</gene>
<dbReference type="InterPro" id="IPR001845">
    <property type="entry name" value="HTH_ArsR_DNA-bd_dom"/>
</dbReference>
<evidence type="ECO:0000313" key="3">
    <source>
        <dbReference type="EMBL" id="MBB6673482.1"/>
    </source>
</evidence>
<dbReference type="Pfam" id="PF12840">
    <property type="entry name" value="HTH_20"/>
    <property type="match status" value="1"/>
</dbReference>
<dbReference type="EMBL" id="JACJVP010000039">
    <property type="protein sequence ID" value="MBB6673482.1"/>
    <property type="molecule type" value="Genomic_DNA"/>
</dbReference>
<dbReference type="GO" id="GO:0003677">
    <property type="term" value="F:DNA binding"/>
    <property type="evidence" value="ECO:0007669"/>
    <property type="project" value="UniProtKB-KW"/>
</dbReference>
<dbReference type="InterPro" id="IPR011991">
    <property type="entry name" value="ArsR-like_HTH"/>
</dbReference>
<organism evidence="3 4">
    <name type="scientific">Cohnella nanjingensis</name>
    <dbReference type="NCBI Taxonomy" id="1387779"/>
    <lineage>
        <taxon>Bacteria</taxon>
        <taxon>Bacillati</taxon>
        <taxon>Bacillota</taxon>
        <taxon>Bacilli</taxon>
        <taxon>Bacillales</taxon>
        <taxon>Paenibacillaceae</taxon>
        <taxon>Cohnella</taxon>
    </lineage>
</organism>
<sequence length="303" mass="34327">MKILVSTRQMMLLEALASESRVRMIELLDKRPMNVKELANALGFSSAVVTKHVQKLEDAGIIRTESLTGTRGRQKVCHLRLDSITLQFRAPAAPPVPNRYTTSIPIGQYSDYRIMPTCGLASRSKIIGMIDDPRYFADPERMKASLLWFGSGYVEYRIPNYLLSNQRTRSVSISLELCSEAPGFNENWPSDIHFHLNEVFIGHWTCPGDFGRNRGVHTPDWWEYGTQHGLLKSIQLQPEGTFIDGVRMSDVSIRDVPIRYGEDIRLRLSVPETAKNCGGLSLFGRHFGNYDQDIEVAITYEDS</sequence>
<dbReference type="RefSeq" id="WP_185671341.1">
    <property type="nucleotide sequence ID" value="NZ_JACJVP010000039.1"/>
</dbReference>
<dbReference type="AlphaFoldDB" id="A0A7X0RTL7"/>
<dbReference type="Gene3D" id="1.10.10.10">
    <property type="entry name" value="Winged helix-like DNA-binding domain superfamily/Winged helix DNA-binding domain"/>
    <property type="match status" value="1"/>
</dbReference>
<dbReference type="SUPFAM" id="SSF46785">
    <property type="entry name" value="Winged helix' DNA-binding domain"/>
    <property type="match status" value="1"/>
</dbReference>
<dbReference type="InterPro" id="IPR036388">
    <property type="entry name" value="WH-like_DNA-bd_sf"/>
</dbReference>
<comment type="caution">
    <text evidence="3">The sequence shown here is derived from an EMBL/GenBank/DDBJ whole genome shotgun (WGS) entry which is preliminary data.</text>
</comment>
<proteinExistence type="predicted"/>